<dbReference type="STRING" id="1263082.A0A068RK25"/>
<feature type="region of interest" description="Disordered" evidence="14">
    <location>
        <begin position="1"/>
        <end position="27"/>
    </location>
</feature>
<dbReference type="PROSITE" id="PS51147">
    <property type="entry name" value="PFTA"/>
    <property type="match status" value="5"/>
</dbReference>
<protein>
    <recommendedName>
        <fullName evidence="9">Protein farnesyltransferase/geranylgeranyltransferase type-1 subunit alpha</fullName>
        <ecNumber evidence="4">2.5.1.58</ecNumber>
        <ecNumber evidence="3">2.5.1.59</ecNumber>
    </recommendedName>
    <alternativeName>
        <fullName evidence="12">CAAX farnesyltransferase subunit alpha</fullName>
    </alternativeName>
    <alternativeName>
        <fullName evidence="11">FTase-alpha</fullName>
    </alternativeName>
    <alternativeName>
        <fullName evidence="10">Ras proteins prenyltransferase subunit alpha</fullName>
    </alternativeName>
    <alternativeName>
        <fullName evidence="13">Type I protein geranyl-geranyltransferase subunit alpha</fullName>
    </alternativeName>
</protein>
<organism evidence="15 16">
    <name type="scientific">Lichtheimia corymbifera JMRC:FSU:9682</name>
    <dbReference type="NCBI Taxonomy" id="1263082"/>
    <lineage>
        <taxon>Eukaryota</taxon>
        <taxon>Fungi</taxon>
        <taxon>Fungi incertae sedis</taxon>
        <taxon>Mucoromycota</taxon>
        <taxon>Mucoromycotina</taxon>
        <taxon>Mucoromycetes</taxon>
        <taxon>Mucorales</taxon>
        <taxon>Lichtheimiaceae</taxon>
        <taxon>Lichtheimia</taxon>
    </lineage>
</organism>
<evidence type="ECO:0000256" key="4">
    <source>
        <dbReference type="ARBA" id="ARBA00012702"/>
    </source>
</evidence>
<dbReference type="GO" id="GO:0005953">
    <property type="term" value="C:CAAX-protein geranylgeranyltransferase complex"/>
    <property type="evidence" value="ECO:0007669"/>
    <property type="project" value="EnsemblFungi"/>
</dbReference>
<dbReference type="GO" id="GO:0007323">
    <property type="term" value="P:peptide pheromone maturation"/>
    <property type="evidence" value="ECO:0007669"/>
    <property type="project" value="EnsemblFungi"/>
</dbReference>
<keyword evidence="7" id="KW-0677">Repeat</keyword>
<sequence>MAAATELPYSKRPEWSDVSPVSQDDGPNPLVPIAYSADYREAMDYFRAISRTQEKSQRVLDLLRDIIEMNPAHYTVWQYRQDVVFSMGADLNKELDFINEMAENQAKNYQIWHYRQVIVDRLGDGSQELDFINAIIDEDSKNYHAWSYRQWVISRFGLWDGEMQYTADLLVFDVRNNSAWNHRHFVLFSKPGSASQSDIQDEIEFAKNKIQQAPNNPSPWNYLSGLLEASEQPFMQVAPFLEELRAKEIQSPHLLSMMIDMYEQDAKENSKAVDPVALEMCDHLADRIDVIRQKYWRYRKSQLPC</sequence>
<keyword evidence="16" id="KW-1185">Reference proteome</keyword>
<reference evidence="15" key="1">
    <citation type="submission" date="2013-08" db="EMBL/GenBank/DDBJ databases">
        <title>Gene expansion shapes genome architecture in the human pathogen Lichtheimia corymbifera: an evolutionary genomics analysis in the ancient terrestrial Mucorales (Mucoromycotina).</title>
        <authorList>
            <person name="Schwartze V.U."/>
            <person name="Winter S."/>
            <person name="Shelest E."/>
            <person name="Marcet-Houben M."/>
            <person name="Horn F."/>
            <person name="Wehner S."/>
            <person name="Hoffmann K."/>
            <person name="Riege K."/>
            <person name="Sammeth M."/>
            <person name="Nowrousian M."/>
            <person name="Valiante V."/>
            <person name="Linde J."/>
            <person name="Jacobsen I.D."/>
            <person name="Marz M."/>
            <person name="Brakhage A.A."/>
            <person name="Gabaldon T."/>
            <person name="Bocker S."/>
            <person name="Voigt K."/>
        </authorList>
    </citation>
    <scope>NUCLEOTIDE SEQUENCE [LARGE SCALE GENOMIC DNA]</scope>
    <source>
        <strain evidence="15">FSU 9682</strain>
    </source>
</reference>
<dbReference type="Gene3D" id="1.25.40.120">
    <property type="entry name" value="Protein prenylyltransferase"/>
    <property type="match status" value="1"/>
</dbReference>
<dbReference type="EC" id="2.5.1.59" evidence="3"/>
<dbReference type="OrthoDB" id="10255768at2759"/>
<evidence type="ECO:0000256" key="11">
    <source>
        <dbReference type="ARBA" id="ARBA00042436"/>
    </source>
</evidence>
<name>A0A068RK25_9FUNG</name>
<dbReference type="PANTHER" id="PTHR11129:SF1">
    <property type="entry name" value="PROTEIN FARNESYLTRANSFERASE_GERANYLGERANYLTRANSFERASE TYPE-1 SUBUNIT ALPHA"/>
    <property type="match status" value="1"/>
</dbReference>
<dbReference type="EC" id="2.5.1.58" evidence="4"/>
<comment type="similarity">
    <text evidence="2">Belongs to the protein prenyltransferase subunit alpha family.</text>
</comment>
<comment type="caution">
    <text evidence="15">The sequence shown here is derived from an EMBL/GenBank/DDBJ whole genome shotgun (WGS) entry which is preliminary data.</text>
</comment>
<keyword evidence="6" id="KW-0808">Transferase</keyword>
<evidence type="ECO:0000256" key="3">
    <source>
        <dbReference type="ARBA" id="ARBA00012700"/>
    </source>
</evidence>
<comment type="cofactor">
    <cofactor evidence="1">
        <name>Mg(2+)</name>
        <dbReference type="ChEBI" id="CHEBI:18420"/>
    </cofactor>
</comment>
<evidence type="ECO:0000256" key="10">
    <source>
        <dbReference type="ARBA" id="ARBA00041392"/>
    </source>
</evidence>
<dbReference type="Pfam" id="PF01239">
    <property type="entry name" value="PPTA"/>
    <property type="match status" value="5"/>
</dbReference>
<evidence type="ECO:0000256" key="9">
    <source>
        <dbReference type="ARBA" id="ARBA00040965"/>
    </source>
</evidence>
<evidence type="ECO:0000256" key="13">
    <source>
        <dbReference type="ARBA" id="ARBA00043219"/>
    </source>
</evidence>
<evidence type="ECO:0000256" key="7">
    <source>
        <dbReference type="ARBA" id="ARBA00022737"/>
    </source>
</evidence>
<dbReference type="InterPro" id="IPR002088">
    <property type="entry name" value="Prenyl_trans_a"/>
</dbReference>
<evidence type="ECO:0000256" key="1">
    <source>
        <dbReference type="ARBA" id="ARBA00001946"/>
    </source>
</evidence>
<gene>
    <name evidence="15" type="ORF">LCOR_01706.1</name>
</gene>
<evidence type="ECO:0000256" key="5">
    <source>
        <dbReference type="ARBA" id="ARBA00022602"/>
    </source>
</evidence>
<evidence type="ECO:0000256" key="8">
    <source>
        <dbReference type="ARBA" id="ARBA00022842"/>
    </source>
</evidence>
<dbReference type="VEuPathDB" id="FungiDB:LCOR_01706.1"/>
<dbReference type="GO" id="GO:0005965">
    <property type="term" value="C:protein farnesyltransferase complex"/>
    <property type="evidence" value="ECO:0007669"/>
    <property type="project" value="EnsemblFungi"/>
</dbReference>
<evidence type="ECO:0000313" key="15">
    <source>
        <dbReference type="EMBL" id="CDH49982.1"/>
    </source>
</evidence>
<dbReference type="SUPFAM" id="SSF48439">
    <property type="entry name" value="Protein prenylyltransferase"/>
    <property type="match status" value="1"/>
</dbReference>
<evidence type="ECO:0000256" key="2">
    <source>
        <dbReference type="ARBA" id="ARBA00006734"/>
    </source>
</evidence>
<keyword evidence="8" id="KW-0460">Magnesium</keyword>
<accession>A0A068RK25</accession>
<dbReference type="GO" id="GO:0004660">
    <property type="term" value="F:protein farnesyltransferase activity"/>
    <property type="evidence" value="ECO:0007669"/>
    <property type="project" value="UniProtKB-EC"/>
</dbReference>
<evidence type="ECO:0000313" key="16">
    <source>
        <dbReference type="Proteomes" id="UP000027586"/>
    </source>
</evidence>
<dbReference type="AlphaFoldDB" id="A0A068RK25"/>
<evidence type="ECO:0000256" key="12">
    <source>
        <dbReference type="ARBA" id="ARBA00043086"/>
    </source>
</evidence>
<dbReference type="EMBL" id="CBTN010000005">
    <property type="protein sequence ID" value="CDH49982.1"/>
    <property type="molecule type" value="Genomic_DNA"/>
</dbReference>
<keyword evidence="5" id="KW-0637">Prenyltransferase</keyword>
<evidence type="ECO:0000256" key="6">
    <source>
        <dbReference type="ARBA" id="ARBA00022679"/>
    </source>
</evidence>
<proteinExistence type="inferred from homology"/>
<dbReference type="GO" id="GO:0004662">
    <property type="term" value="F:CAAX-protein geranylgeranyltransferase activity"/>
    <property type="evidence" value="ECO:0007669"/>
    <property type="project" value="UniProtKB-EC"/>
</dbReference>
<dbReference type="PANTHER" id="PTHR11129">
    <property type="entry name" value="PROTEIN FARNESYLTRANSFERASE ALPHA SUBUNIT/RAB GERANYLGERANYL TRANSFERASE ALPHA SUBUNIT"/>
    <property type="match status" value="1"/>
</dbReference>
<dbReference type="Proteomes" id="UP000027586">
    <property type="component" value="Unassembled WGS sequence"/>
</dbReference>
<evidence type="ECO:0000256" key="14">
    <source>
        <dbReference type="SAM" id="MobiDB-lite"/>
    </source>
</evidence>